<dbReference type="SUPFAM" id="SSF103473">
    <property type="entry name" value="MFS general substrate transporter"/>
    <property type="match status" value="1"/>
</dbReference>
<evidence type="ECO:0000256" key="3">
    <source>
        <dbReference type="ARBA" id="ARBA00023136"/>
    </source>
</evidence>
<keyword evidence="3 4" id="KW-0472">Membrane</keyword>
<feature type="transmembrane region" description="Helical" evidence="4">
    <location>
        <begin position="294"/>
        <end position="313"/>
    </location>
</feature>
<reference evidence="6 7" key="1">
    <citation type="journal article" date="2016" name="Nat. Commun.">
        <title>Thousands of microbial genomes shed light on interconnected biogeochemical processes in an aquifer system.</title>
        <authorList>
            <person name="Anantharaman K."/>
            <person name="Brown C.T."/>
            <person name="Hug L.A."/>
            <person name="Sharon I."/>
            <person name="Castelle C.J."/>
            <person name="Probst A.J."/>
            <person name="Thomas B.C."/>
            <person name="Singh A."/>
            <person name="Wilkins M.J."/>
            <person name="Karaoz U."/>
            <person name="Brodie E.L."/>
            <person name="Williams K.H."/>
            <person name="Hubbard S.S."/>
            <person name="Banfield J.F."/>
        </authorList>
    </citation>
    <scope>NUCLEOTIDE SEQUENCE [LARGE SCALE GENOMIC DNA]</scope>
</reference>
<accession>A0A1F8GLF5</accession>
<evidence type="ECO:0000256" key="2">
    <source>
        <dbReference type="ARBA" id="ARBA00022989"/>
    </source>
</evidence>
<dbReference type="InterPro" id="IPR020846">
    <property type="entry name" value="MFS_dom"/>
</dbReference>
<feature type="transmembrane region" description="Helical" evidence="4">
    <location>
        <begin position="94"/>
        <end position="113"/>
    </location>
</feature>
<dbReference type="InterPro" id="IPR036259">
    <property type="entry name" value="MFS_trans_sf"/>
</dbReference>
<dbReference type="PANTHER" id="PTHR23526:SF4">
    <property type="entry name" value="INTEGRAL MEMBRANE TRANSPORT PROTEIN"/>
    <property type="match status" value="1"/>
</dbReference>
<protein>
    <recommendedName>
        <fullName evidence="5">Major facilitator superfamily (MFS) profile domain-containing protein</fullName>
    </recommendedName>
</protein>
<dbReference type="Proteomes" id="UP000178256">
    <property type="component" value="Unassembled WGS sequence"/>
</dbReference>
<evidence type="ECO:0000313" key="6">
    <source>
        <dbReference type="EMBL" id="OGN25496.1"/>
    </source>
</evidence>
<dbReference type="Pfam" id="PF07690">
    <property type="entry name" value="MFS_1"/>
    <property type="match status" value="1"/>
</dbReference>
<organism evidence="6 7">
    <name type="scientific">Candidatus Yanofskybacteria bacterium RIFCSPLOWO2_01_FULL_44_22</name>
    <dbReference type="NCBI Taxonomy" id="1802697"/>
    <lineage>
        <taxon>Bacteria</taxon>
        <taxon>Candidatus Yanofskyibacteriota</taxon>
    </lineage>
</organism>
<feature type="transmembrane region" description="Helical" evidence="4">
    <location>
        <begin position="177"/>
        <end position="195"/>
    </location>
</feature>
<dbReference type="GO" id="GO:0022857">
    <property type="term" value="F:transmembrane transporter activity"/>
    <property type="evidence" value="ECO:0007669"/>
    <property type="project" value="InterPro"/>
</dbReference>
<name>A0A1F8GLF5_9BACT</name>
<dbReference type="PROSITE" id="PS50850">
    <property type="entry name" value="MFS"/>
    <property type="match status" value="1"/>
</dbReference>
<keyword evidence="2 4" id="KW-1133">Transmembrane helix</keyword>
<dbReference type="PANTHER" id="PTHR23526">
    <property type="entry name" value="INTEGRAL MEMBRANE TRANSPORT PROTEIN-RELATED"/>
    <property type="match status" value="1"/>
</dbReference>
<dbReference type="InterPro" id="IPR052528">
    <property type="entry name" value="Sugar_transport-like"/>
</dbReference>
<dbReference type="EMBL" id="MGKL01000018">
    <property type="protein sequence ID" value="OGN25496.1"/>
    <property type="molecule type" value="Genomic_DNA"/>
</dbReference>
<feature type="transmembrane region" description="Helical" evidence="4">
    <location>
        <begin position="146"/>
        <end position="165"/>
    </location>
</feature>
<feature type="transmembrane region" description="Helical" evidence="4">
    <location>
        <begin position="6"/>
        <end position="30"/>
    </location>
</feature>
<evidence type="ECO:0000313" key="7">
    <source>
        <dbReference type="Proteomes" id="UP000178256"/>
    </source>
</evidence>
<feature type="transmembrane region" description="Helical" evidence="4">
    <location>
        <begin position="68"/>
        <end position="88"/>
    </location>
</feature>
<gene>
    <name evidence="6" type="ORF">A2925_02075</name>
</gene>
<sequence length="335" mass="37549">MLLSALAIYVLIGLGYWAAGLFGMVIFIILSRGLNGISYALDQIGRESYIIRHSSKERVSSVFGRFDFITNFWWVAAVIIGLILVKSFNVEIHWLLFFIVPTSIASFFIILFLKEEKNSDKKPDNYLKAYFRFFHDINKFNTGIKIILSLSFLIGIISSVIYFFVPISSYLDGNGLVNSAVLAMVYTIPVLFSRWLGKISDKYKGRVYLFGFFSIIGILTTLIFTKDYFIMLAVMFVSSGIFELLSLTNRGMIARFADRTHIGETDGSLNGISALGAMAGPVLFGFLLDVVGRGASYIVIITMPFIALAVIVFGDKYIRGSGSTDKTRLLRRFQI</sequence>
<keyword evidence="1 4" id="KW-0812">Transmembrane</keyword>
<dbReference type="Gene3D" id="1.20.1250.20">
    <property type="entry name" value="MFS general substrate transporter like domains"/>
    <property type="match status" value="1"/>
</dbReference>
<feature type="transmembrane region" description="Helical" evidence="4">
    <location>
        <begin position="230"/>
        <end position="248"/>
    </location>
</feature>
<evidence type="ECO:0000259" key="5">
    <source>
        <dbReference type="PROSITE" id="PS50850"/>
    </source>
</evidence>
<dbReference type="InterPro" id="IPR011701">
    <property type="entry name" value="MFS"/>
</dbReference>
<feature type="transmembrane region" description="Helical" evidence="4">
    <location>
        <begin position="269"/>
        <end position="288"/>
    </location>
</feature>
<evidence type="ECO:0000256" key="1">
    <source>
        <dbReference type="ARBA" id="ARBA00022692"/>
    </source>
</evidence>
<dbReference type="AlphaFoldDB" id="A0A1F8GLF5"/>
<evidence type="ECO:0000256" key="4">
    <source>
        <dbReference type="SAM" id="Phobius"/>
    </source>
</evidence>
<proteinExistence type="predicted"/>
<comment type="caution">
    <text evidence="6">The sequence shown here is derived from an EMBL/GenBank/DDBJ whole genome shotgun (WGS) entry which is preliminary data.</text>
</comment>
<feature type="domain" description="Major facilitator superfamily (MFS) profile" evidence="5">
    <location>
        <begin position="1"/>
        <end position="319"/>
    </location>
</feature>
<feature type="transmembrane region" description="Helical" evidence="4">
    <location>
        <begin position="207"/>
        <end position="224"/>
    </location>
</feature>